<keyword evidence="18" id="KW-0458">Lysosome</keyword>
<keyword evidence="15" id="KW-0482">Metalloprotease</keyword>
<evidence type="ECO:0000313" key="22">
    <source>
        <dbReference type="EMBL" id="SUZ65838.1"/>
    </source>
</evidence>
<evidence type="ECO:0000259" key="21">
    <source>
        <dbReference type="Pfam" id="PF04389"/>
    </source>
</evidence>
<evidence type="ECO:0000256" key="14">
    <source>
        <dbReference type="ARBA" id="ARBA00023034"/>
    </source>
</evidence>
<keyword evidence="9" id="KW-0479">Metal-binding</keyword>
<dbReference type="PANTHER" id="PTHR12053">
    <property type="entry name" value="PROTEASE FAMILY M28 PLASMA GLUTAMATE CARBOXYPEPTIDASE-RELATED"/>
    <property type="match status" value="1"/>
</dbReference>
<accession>A0A381PHH4</accession>
<evidence type="ECO:0000256" key="10">
    <source>
        <dbReference type="ARBA" id="ARBA00022729"/>
    </source>
</evidence>
<evidence type="ECO:0000256" key="3">
    <source>
        <dbReference type="ARBA" id="ARBA00004555"/>
    </source>
</evidence>
<feature type="domain" description="Peptidase M28" evidence="21">
    <location>
        <begin position="281"/>
        <end position="481"/>
    </location>
</feature>
<dbReference type="GO" id="GO:0005764">
    <property type="term" value="C:lysosome"/>
    <property type="evidence" value="ECO:0007669"/>
    <property type="project" value="UniProtKB-SubCell"/>
</dbReference>
<sequence length="537" mass="60562">MKTRLLPLLLVFTSFAFSQSKLEKIDEIVNEANNNSQLEILAHELMDQIGTRLTGTPQMLQAHEWVVNKYEGWNINSENEQFGQWRGWERGISHIDMLSPWVKSLEGQQLSWSASTKKNGAKGEIAILPTESKEGFENWLKTIKGKHVMVMPAEVSGRPDHDLERWVKPETLDNIRELRMESQNTFGKQLRKTGYGFFNMIKAIENAKPASFITSMWSAGFGTNIIFSPGAYGISSETPTVDISQEDYGLLYRLAESGKKPVVNVNIQSKELGKVPTYNSLGRIEGVEKPNEYVILSAHLDSTGGATGATDNGTGTITMMEVMRILKKIYPNPKRTIIAAHWGSEEQGLNGSSAFVEDHPEIVENIQALFNQDNGTGRVAKINGHGFTEAYRFIGEWLEFVPSEIKDEIETIFPGVPIPRYTYEENGVIRPAGGSSDWRNFVASGVPGFNMTSLDFSYGGYSKYHYTWHTNRDTYDKIVFDDVRSNVILIAILTYLASEEDELMPRTRRVMPIDPRTGKRMEWPTLRVPNRDGNEDN</sequence>
<dbReference type="AlphaFoldDB" id="A0A381PHH4"/>
<dbReference type="GO" id="GO:0070573">
    <property type="term" value="F:metallodipeptidase activity"/>
    <property type="evidence" value="ECO:0007669"/>
    <property type="project" value="InterPro"/>
</dbReference>
<dbReference type="PANTHER" id="PTHR12053:SF3">
    <property type="entry name" value="CARBOXYPEPTIDASE Q"/>
    <property type="match status" value="1"/>
</dbReference>
<keyword evidence="8" id="KW-0645">Protease</keyword>
<dbReference type="GO" id="GO:0005576">
    <property type="term" value="C:extracellular region"/>
    <property type="evidence" value="ECO:0007669"/>
    <property type="project" value="UniProtKB-SubCell"/>
</dbReference>
<dbReference type="Gene3D" id="3.40.630.10">
    <property type="entry name" value="Zn peptidases"/>
    <property type="match status" value="1"/>
</dbReference>
<evidence type="ECO:0000256" key="4">
    <source>
        <dbReference type="ARBA" id="ARBA00004613"/>
    </source>
</evidence>
<reference evidence="22" key="1">
    <citation type="submission" date="2018-05" db="EMBL/GenBank/DDBJ databases">
        <authorList>
            <person name="Lanie J.A."/>
            <person name="Ng W.-L."/>
            <person name="Kazmierczak K.M."/>
            <person name="Andrzejewski T.M."/>
            <person name="Davidsen T.M."/>
            <person name="Wayne K.J."/>
            <person name="Tettelin H."/>
            <person name="Glass J.I."/>
            <person name="Rusch D."/>
            <person name="Podicherti R."/>
            <person name="Tsui H.-C.T."/>
            <person name="Winkler M.E."/>
        </authorList>
    </citation>
    <scope>NUCLEOTIDE SEQUENCE</scope>
</reference>
<name>A0A381PHH4_9ZZZZ</name>
<evidence type="ECO:0000256" key="2">
    <source>
        <dbReference type="ARBA" id="ARBA00004371"/>
    </source>
</evidence>
<dbReference type="GO" id="GO:0004180">
    <property type="term" value="F:carboxypeptidase activity"/>
    <property type="evidence" value="ECO:0007669"/>
    <property type="project" value="UniProtKB-KW"/>
</dbReference>
<keyword evidence="14" id="KW-0333">Golgi apparatus</keyword>
<evidence type="ECO:0000256" key="7">
    <source>
        <dbReference type="ARBA" id="ARBA00022645"/>
    </source>
</evidence>
<dbReference type="GO" id="GO:0006508">
    <property type="term" value="P:proteolysis"/>
    <property type="evidence" value="ECO:0007669"/>
    <property type="project" value="UniProtKB-KW"/>
</dbReference>
<dbReference type="InterPro" id="IPR039866">
    <property type="entry name" value="CPQ"/>
</dbReference>
<gene>
    <name evidence="22" type="ORF">METZ01_LOCUS18692</name>
</gene>
<dbReference type="Pfam" id="PF04389">
    <property type="entry name" value="Peptidase_M28"/>
    <property type="match status" value="1"/>
</dbReference>
<evidence type="ECO:0000256" key="15">
    <source>
        <dbReference type="ARBA" id="ARBA00023049"/>
    </source>
</evidence>
<evidence type="ECO:0000256" key="18">
    <source>
        <dbReference type="ARBA" id="ARBA00023228"/>
    </source>
</evidence>
<dbReference type="GO" id="GO:0046872">
    <property type="term" value="F:metal ion binding"/>
    <property type="evidence" value="ECO:0007669"/>
    <property type="project" value="UniProtKB-KW"/>
</dbReference>
<keyword evidence="7" id="KW-0121">Carboxypeptidase</keyword>
<dbReference type="GO" id="GO:0005783">
    <property type="term" value="C:endoplasmic reticulum"/>
    <property type="evidence" value="ECO:0007669"/>
    <property type="project" value="UniProtKB-SubCell"/>
</dbReference>
<keyword evidence="11" id="KW-0378">Hydrolase</keyword>
<keyword evidence="12" id="KW-0256">Endoplasmic reticulum</keyword>
<dbReference type="Gene3D" id="3.50.30.30">
    <property type="match status" value="1"/>
</dbReference>
<dbReference type="EMBL" id="UINC01000969">
    <property type="protein sequence ID" value="SUZ65838.1"/>
    <property type="molecule type" value="Genomic_DNA"/>
</dbReference>
<dbReference type="InterPro" id="IPR007484">
    <property type="entry name" value="Peptidase_M28"/>
</dbReference>
<comment type="subcellular location">
    <subcellularLocation>
        <location evidence="1">Endoplasmic reticulum</location>
    </subcellularLocation>
    <subcellularLocation>
        <location evidence="3">Golgi apparatus</location>
    </subcellularLocation>
    <subcellularLocation>
        <location evidence="2">Lysosome</location>
    </subcellularLocation>
    <subcellularLocation>
        <location evidence="4">Secreted</location>
    </subcellularLocation>
</comment>
<comment type="subunit">
    <text evidence="19">Homodimer. The monomeric form is inactive while the homodimer is active.</text>
</comment>
<keyword evidence="17" id="KW-0325">Glycoprotein</keyword>
<evidence type="ECO:0000256" key="13">
    <source>
        <dbReference type="ARBA" id="ARBA00022833"/>
    </source>
</evidence>
<evidence type="ECO:0000256" key="16">
    <source>
        <dbReference type="ARBA" id="ARBA00023145"/>
    </source>
</evidence>
<evidence type="ECO:0000256" key="17">
    <source>
        <dbReference type="ARBA" id="ARBA00023180"/>
    </source>
</evidence>
<keyword evidence="13" id="KW-0862">Zinc</keyword>
<evidence type="ECO:0000256" key="5">
    <source>
        <dbReference type="ARBA" id="ARBA00014116"/>
    </source>
</evidence>
<keyword evidence="16" id="KW-0865">Zymogen</keyword>
<keyword evidence="10" id="KW-0732">Signal</keyword>
<evidence type="ECO:0000256" key="19">
    <source>
        <dbReference type="ARBA" id="ARBA00025833"/>
    </source>
</evidence>
<keyword evidence="6" id="KW-0964">Secreted</keyword>
<dbReference type="GO" id="GO:0005794">
    <property type="term" value="C:Golgi apparatus"/>
    <property type="evidence" value="ECO:0007669"/>
    <property type="project" value="UniProtKB-SubCell"/>
</dbReference>
<evidence type="ECO:0000256" key="20">
    <source>
        <dbReference type="ARBA" id="ARBA00033328"/>
    </source>
</evidence>
<evidence type="ECO:0000256" key="12">
    <source>
        <dbReference type="ARBA" id="ARBA00022824"/>
    </source>
</evidence>
<evidence type="ECO:0000256" key="11">
    <source>
        <dbReference type="ARBA" id="ARBA00022801"/>
    </source>
</evidence>
<proteinExistence type="predicted"/>
<organism evidence="22">
    <name type="scientific">marine metagenome</name>
    <dbReference type="NCBI Taxonomy" id="408172"/>
    <lineage>
        <taxon>unclassified sequences</taxon>
        <taxon>metagenomes</taxon>
        <taxon>ecological metagenomes</taxon>
    </lineage>
</organism>
<evidence type="ECO:0000256" key="9">
    <source>
        <dbReference type="ARBA" id="ARBA00022723"/>
    </source>
</evidence>
<evidence type="ECO:0000256" key="8">
    <source>
        <dbReference type="ARBA" id="ARBA00022670"/>
    </source>
</evidence>
<protein>
    <recommendedName>
        <fullName evidence="5">Carboxypeptidase Q</fullName>
    </recommendedName>
    <alternativeName>
        <fullName evidence="20">Plasma glutamate carboxypeptidase</fullName>
    </alternativeName>
</protein>
<evidence type="ECO:0000256" key="6">
    <source>
        <dbReference type="ARBA" id="ARBA00022525"/>
    </source>
</evidence>
<dbReference type="SUPFAM" id="SSF53187">
    <property type="entry name" value="Zn-dependent exopeptidases"/>
    <property type="match status" value="1"/>
</dbReference>
<evidence type="ECO:0000256" key="1">
    <source>
        <dbReference type="ARBA" id="ARBA00004240"/>
    </source>
</evidence>